<reference evidence="9" key="2">
    <citation type="submission" date="2020-08" db="EMBL/GenBank/DDBJ databases">
        <title>Association of T2/S-RNase with self-incompatibility of Japanese citrus accessions.</title>
        <authorList>
            <person name="Honsho C."/>
            <person name="Ushijima K."/>
            <person name="Anraku M."/>
            <person name="Ishimura S."/>
            <person name="Yu Q."/>
            <person name="Gmitter F.G."/>
            <person name="Tetsumura T."/>
        </authorList>
    </citation>
    <scope>NUCLEOTIDE SEQUENCE</scope>
    <source>
        <strain evidence="9">HY16290</strain>
        <tissue evidence="9">Leaves</tissue>
    </source>
</reference>
<dbReference type="PANTHER" id="PTHR11240">
    <property type="entry name" value="RIBONUCLEASE T2"/>
    <property type="match status" value="1"/>
</dbReference>
<protein>
    <submittedName>
        <fullName evidence="8">Ribonuclease T2</fullName>
    </submittedName>
</protein>
<dbReference type="EMBL" id="LC408957">
    <property type="protein sequence ID" value="BBF40893.1"/>
    <property type="molecule type" value="Genomic_DNA"/>
</dbReference>
<gene>
    <name evidence="8" type="primary">CtRNS1</name>
    <name evidence="9" type="synonym">RNASET2</name>
</gene>
<name>A0A455R437_9ROSI</name>
<dbReference type="GO" id="GO:0016787">
    <property type="term" value="F:hydrolase activity"/>
    <property type="evidence" value="ECO:0007669"/>
    <property type="project" value="UniProtKB-KW"/>
</dbReference>
<evidence type="ECO:0000256" key="6">
    <source>
        <dbReference type="RuleBase" id="RU004328"/>
    </source>
</evidence>
<keyword evidence="3" id="KW-0255">Endonuclease</keyword>
<accession>A0A455R437</accession>
<dbReference type="AlphaFoldDB" id="A0A455R437"/>
<dbReference type="GO" id="GO:0006401">
    <property type="term" value="P:RNA catabolic process"/>
    <property type="evidence" value="ECO:0007669"/>
    <property type="project" value="TreeGrafter"/>
</dbReference>
<organism evidence="8">
    <name type="scientific">Citrus tamurana</name>
    <dbReference type="NCBI Taxonomy" id="488172"/>
    <lineage>
        <taxon>Eukaryota</taxon>
        <taxon>Viridiplantae</taxon>
        <taxon>Streptophyta</taxon>
        <taxon>Embryophyta</taxon>
        <taxon>Tracheophyta</taxon>
        <taxon>Spermatophyta</taxon>
        <taxon>Magnoliopsida</taxon>
        <taxon>eudicotyledons</taxon>
        <taxon>Gunneridae</taxon>
        <taxon>Pentapetalae</taxon>
        <taxon>rosids</taxon>
        <taxon>malvids</taxon>
        <taxon>Sapindales</taxon>
        <taxon>Rutaceae</taxon>
        <taxon>Aurantioideae</taxon>
        <taxon>Citrus</taxon>
    </lineage>
</organism>
<dbReference type="GO" id="GO:0003723">
    <property type="term" value="F:RNA binding"/>
    <property type="evidence" value="ECO:0007669"/>
    <property type="project" value="InterPro"/>
</dbReference>
<keyword evidence="2" id="KW-0540">Nuclease</keyword>
<keyword evidence="5" id="KW-0456">Lyase</keyword>
<dbReference type="EMBL" id="LC575204">
    <property type="protein sequence ID" value="BCK86171.1"/>
    <property type="molecule type" value="Genomic_DNA"/>
</dbReference>
<dbReference type="GO" id="GO:0033897">
    <property type="term" value="F:ribonuclease T2 activity"/>
    <property type="evidence" value="ECO:0007669"/>
    <property type="project" value="InterPro"/>
</dbReference>
<evidence type="ECO:0000256" key="3">
    <source>
        <dbReference type="ARBA" id="ARBA00022759"/>
    </source>
</evidence>
<evidence type="ECO:0000313" key="9">
    <source>
        <dbReference type="EMBL" id="BCK86171.1"/>
    </source>
</evidence>
<comment type="similarity">
    <text evidence="1 6">Belongs to the RNase T2 family.</text>
</comment>
<dbReference type="GO" id="GO:0005576">
    <property type="term" value="C:extracellular region"/>
    <property type="evidence" value="ECO:0007669"/>
    <property type="project" value="TreeGrafter"/>
</dbReference>
<dbReference type="InterPro" id="IPR001568">
    <property type="entry name" value="RNase_T2-like"/>
</dbReference>
<keyword evidence="7" id="KW-0732">Signal</keyword>
<evidence type="ECO:0000256" key="4">
    <source>
        <dbReference type="ARBA" id="ARBA00022801"/>
    </source>
</evidence>
<dbReference type="Pfam" id="PF00445">
    <property type="entry name" value="Ribonuclease_T2"/>
    <property type="match status" value="1"/>
</dbReference>
<reference evidence="8" key="1">
    <citation type="journal article" date="2019" name="Hort. J.">
        <title>Isolation and Characterization of S-RNase-homologous Genes Expressed in Styles in 'Hyuganatsu' (Citrus tamurana hort. ex Tanaka).</title>
        <authorList>
            <person name="Honsho C."/>
            <person name="Umegatani S."/>
            <person name="Furukawa D."/>
            <person name="Ishimura S."/>
            <person name="Tetsumura T."/>
        </authorList>
    </citation>
    <scope>NUCLEOTIDE SEQUENCE</scope>
    <source>
        <tissue evidence="8">Leaves</tissue>
    </source>
</reference>
<feature type="chain" id="PRO_5036354699" evidence="7">
    <location>
        <begin position="23"/>
        <end position="225"/>
    </location>
</feature>
<evidence type="ECO:0000313" key="8">
    <source>
        <dbReference type="EMBL" id="BBF40893.1"/>
    </source>
</evidence>
<proteinExistence type="inferred from homology"/>
<dbReference type="SUPFAM" id="SSF55895">
    <property type="entry name" value="Ribonuclease Rh-like"/>
    <property type="match status" value="1"/>
</dbReference>
<evidence type="ECO:0000256" key="5">
    <source>
        <dbReference type="ARBA" id="ARBA00023239"/>
    </source>
</evidence>
<dbReference type="InterPro" id="IPR036430">
    <property type="entry name" value="RNase_T2-like_sf"/>
</dbReference>
<dbReference type="Gene3D" id="3.90.730.10">
    <property type="entry name" value="Ribonuclease T2-like"/>
    <property type="match status" value="1"/>
</dbReference>
<feature type="signal peptide" evidence="7">
    <location>
        <begin position="1"/>
        <end position="22"/>
    </location>
</feature>
<evidence type="ECO:0000256" key="1">
    <source>
        <dbReference type="ARBA" id="ARBA00007469"/>
    </source>
</evidence>
<dbReference type="PANTHER" id="PTHR11240:SF75">
    <property type="entry name" value="RIBONUCLEASE 3"/>
    <property type="match status" value="1"/>
</dbReference>
<evidence type="ECO:0000256" key="2">
    <source>
        <dbReference type="ARBA" id="ARBA00022722"/>
    </source>
</evidence>
<keyword evidence="4" id="KW-0378">Hydrolase</keyword>
<sequence length="225" mass="25463">MKIKASCLFLLALLATTCDSSGFDHFWLVQVWPSGYCLQANCPQTSDRFIIHGLWAVNVVDKTLPGTAGKGDPSIRPSIKPLRKDLMCYWLPLNENNLSRAENFWIYQWKKHGSAAKEFIQPRDYFQMALQLAKDTDLRNTLQNHGAVPILPDGGSYNKRDYKAAIKNKTGHDPLLKCVKGDDGISHLKEVIICVDDQAQSFIQCAKQKDRCYSDIMFDVPPRTN</sequence>
<evidence type="ECO:0000256" key="7">
    <source>
        <dbReference type="SAM" id="SignalP"/>
    </source>
</evidence>